<evidence type="ECO:0000256" key="2">
    <source>
        <dbReference type="SAM" id="Phobius"/>
    </source>
</evidence>
<dbReference type="Proteomes" id="UP000011116">
    <property type="component" value="Chromosome 3H"/>
</dbReference>
<protein>
    <submittedName>
        <fullName evidence="3">Uncharacterized protein</fullName>
    </submittedName>
</protein>
<evidence type="ECO:0000313" key="3">
    <source>
        <dbReference type="EnsemblPlants" id="HORVU.MOREX.r3.3HG0244980.1.CDS1"/>
    </source>
</evidence>
<evidence type="ECO:0000313" key="4">
    <source>
        <dbReference type="Proteomes" id="UP000011116"/>
    </source>
</evidence>
<dbReference type="EnsemblPlants" id="HORVU.MOREX.r3.3HG0244980.1">
    <property type="protein sequence ID" value="HORVU.MOREX.r3.3HG0244980.1.CDS1"/>
    <property type="gene ID" value="HORVU.MOREX.r3.3HG0244980"/>
</dbReference>
<keyword evidence="4" id="KW-1185">Reference proteome</keyword>
<organism evidence="3 4">
    <name type="scientific">Hordeum vulgare subsp. vulgare</name>
    <name type="common">Domesticated barley</name>
    <dbReference type="NCBI Taxonomy" id="112509"/>
    <lineage>
        <taxon>Eukaryota</taxon>
        <taxon>Viridiplantae</taxon>
        <taxon>Streptophyta</taxon>
        <taxon>Embryophyta</taxon>
        <taxon>Tracheophyta</taxon>
        <taxon>Spermatophyta</taxon>
        <taxon>Magnoliopsida</taxon>
        <taxon>Liliopsida</taxon>
        <taxon>Poales</taxon>
        <taxon>Poaceae</taxon>
        <taxon>BOP clade</taxon>
        <taxon>Pooideae</taxon>
        <taxon>Triticodae</taxon>
        <taxon>Triticeae</taxon>
        <taxon>Hordeinae</taxon>
        <taxon>Hordeum</taxon>
    </lineage>
</organism>
<keyword evidence="2" id="KW-0812">Transmembrane</keyword>
<feature type="transmembrane region" description="Helical" evidence="2">
    <location>
        <begin position="147"/>
        <end position="168"/>
    </location>
</feature>
<reference evidence="4" key="1">
    <citation type="journal article" date="2012" name="Nature">
        <title>A physical, genetic and functional sequence assembly of the barley genome.</title>
        <authorList>
            <consortium name="The International Barley Genome Sequencing Consortium"/>
            <person name="Mayer K.F."/>
            <person name="Waugh R."/>
            <person name="Brown J.W."/>
            <person name="Schulman A."/>
            <person name="Langridge P."/>
            <person name="Platzer M."/>
            <person name="Fincher G.B."/>
            <person name="Muehlbauer G.J."/>
            <person name="Sato K."/>
            <person name="Close T.J."/>
            <person name="Wise R.P."/>
            <person name="Stein N."/>
        </authorList>
    </citation>
    <scope>NUCLEOTIDE SEQUENCE [LARGE SCALE GENOMIC DNA]</scope>
    <source>
        <strain evidence="4">cv. Morex</strain>
    </source>
</reference>
<keyword evidence="2" id="KW-1133">Transmembrane helix</keyword>
<proteinExistence type="predicted"/>
<keyword evidence="2" id="KW-0472">Membrane</keyword>
<dbReference type="AlphaFoldDB" id="A0A8I6WZU0"/>
<dbReference type="Gramene" id="HORVU.MOREX.r3.3HG0244980.1">
    <property type="protein sequence ID" value="HORVU.MOREX.r3.3HG0244980.1.CDS1"/>
    <property type="gene ID" value="HORVU.MOREX.r3.3HG0244980"/>
</dbReference>
<accession>A0A8I6WZU0</accession>
<sequence length="174" mass="19892">MTSCRRPLFPILEKPTGWVVFFFLRAPQHPTLLLLPLHAEFSEEEIHNLKSLPIAKKPRVKADTYCFHLREKRIEDDPVYRAEEFRVDLAAPALEHKPIDGDDGSARRHAEDRVRRRREQGGVRAEEATARRAALLVLPSQPASGHLSLPGVLLVLCFLLFRFVSLLLRFVNSP</sequence>
<reference evidence="3" key="3">
    <citation type="submission" date="2022-01" db="UniProtKB">
        <authorList>
            <consortium name="EnsemblPlants"/>
        </authorList>
    </citation>
    <scope>IDENTIFICATION</scope>
    <source>
        <strain evidence="3">subsp. vulgare</strain>
    </source>
</reference>
<feature type="region of interest" description="Disordered" evidence="1">
    <location>
        <begin position="96"/>
        <end position="125"/>
    </location>
</feature>
<reference evidence="3" key="2">
    <citation type="submission" date="2020-10" db="EMBL/GenBank/DDBJ databases">
        <authorList>
            <person name="Scholz U."/>
            <person name="Mascher M."/>
            <person name="Fiebig A."/>
        </authorList>
    </citation>
    <scope>NUCLEOTIDE SEQUENCE [LARGE SCALE GENOMIC DNA]</scope>
    <source>
        <strain evidence="3">cv. Morex</strain>
    </source>
</reference>
<evidence type="ECO:0000256" key="1">
    <source>
        <dbReference type="SAM" id="MobiDB-lite"/>
    </source>
</evidence>
<name>A0A8I6WZU0_HORVV</name>